<proteinExistence type="predicted"/>
<accession>A0A2J8LR66</accession>
<protein>
    <submittedName>
        <fullName evidence="1">HSPA9 isoform 5</fullName>
    </submittedName>
</protein>
<dbReference type="EMBL" id="NBAG03000279">
    <property type="protein sequence ID" value="PNI49773.1"/>
    <property type="molecule type" value="Genomic_DNA"/>
</dbReference>
<sequence>MISASRAAAARLVGAAASRGPTAARHQDTHWLVTESVFSFLG</sequence>
<name>A0A2J8LR66_PANTR</name>
<reference evidence="1 2" key="1">
    <citation type="submission" date="2017-12" db="EMBL/GenBank/DDBJ databases">
        <title>High-resolution comparative analysis of great ape genomes.</title>
        <authorList>
            <person name="Pollen A."/>
            <person name="Hastie A."/>
            <person name="Hormozdiari F."/>
            <person name="Dougherty M."/>
            <person name="Liu R."/>
            <person name="Chaisson M."/>
            <person name="Hoppe E."/>
            <person name="Hill C."/>
            <person name="Pang A."/>
            <person name="Hillier L."/>
            <person name="Baker C."/>
            <person name="Armstrong J."/>
            <person name="Shendure J."/>
            <person name="Paten B."/>
            <person name="Wilson R."/>
            <person name="Chao H."/>
            <person name="Schneider V."/>
            <person name="Ventura M."/>
            <person name="Kronenberg Z."/>
            <person name="Murali S."/>
            <person name="Gordon D."/>
            <person name="Cantsilieris S."/>
            <person name="Munson K."/>
            <person name="Nelson B."/>
            <person name="Raja A."/>
            <person name="Underwood J."/>
            <person name="Diekhans M."/>
            <person name="Fiddes I."/>
            <person name="Haussler D."/>
            <person name="Eichler E."/>
        </authorList>
    </citation>
    <scope>NUCLEOTIDE SEQUENCE [LARGE SCALE GENOMIC DNA]</scope>
    <source>
        <strain evidence="1">Yerkes chimp pedigree #C0471</strain>
    </source>
</reference>
<evidence type="ECO:0000313" key="1">
    <source>
        <dbReference type="EMBL" id="PNI49773.1"/>
    </source>
</evidence>
<evidence type="ECO:0000313" key="2">
    <source>
        <dbReference type="Proteomes" id="UP000236370"/>
    </source>
</evidence>
<organism evidence="1 2">
    <name type="scientific">Pan troglodytes</name>
    <name type="common">Chimpanzee</name>
    <dbReference type="NCBI Taxonomy" id="9598"/>
    <lineage>
        <taxon>Eukaryota</taxon>
        <taxon>Metazoa</taxon>
        <taxon>Chordata</taxon>
        <taxon>Craniata</taxon>
        <taxon>Vertebrata</taxon>
        <taxon>Euteleostomi</taxon>
        <taxon>Mammalia</taxon>
        <taxon>Eutheria</taxon>
        <taxon>Euarchontoglires</taxon>
        <taxon>Primates</taxon>
        <taxon>Haplorrhini</taxon>
        <taxon>Catarrhini</taxon>
        <taxon>Hominidae</taxon>
        <taxon>Pan</taxon>
    </lineage>
</organism>
<dbReference type="Proteomes" id="UP000236370">
    <property type="component" value="Unassembled WGS sequence"/>
</dbReference>
<gene>
    <name evidence="1" type="ORF">CK820_G0026620</name>
</gene>
<dbReference type="AlphaFoldDB" id="A0A2J8LR66"/>
<comment type="caution">
    <text evidence="1">The sequence shown here is derived from an EMBL/GenBank/DDBJ whole genome shotgun (WGS) entry which is preliminary data.</text>
</comment>